<dbReference type="InterPro" id="IPR036444">
    <property type="entry name" value="PLipase_A2_dom_sf"/>
</dbReference>
<dbReference type="CDD" id="cd00125">
    <property type="entry name" value="PLA2c"/>
    <property type="match status" value="1"/>
</dbReference>
<evidence type="ECO:0000259" key="9">
    <source>
        <dbReference type="SMART" id="SM00085"/>
    </source>
</evidence>
<dbReference type="EMBL" id="RCHS01003247">
    <property type="protein sequence ID" value="RMX42973.1"/>
    <property type="molecule type" value="Genomic_DNA"/>
</dbReference>
<keyword evidence="8" id="KW-0443">Lipid metabolism</keyword>
<keyword evidence="8" id="KW-0378">Hydrolase</keyword>
<dbReference type="InterPro" id="IPR033113">
    <property type="entry name" value="PLA2_histidine"/>
</dbReference>
<evidence type="ECO:0000313" key="11">
    <source>
        <dbReference type="Proteomes" id="UP000275408"/>
    </source>
</evidence>
<gene>
    <name evidence="10" type="ORF">pdam_00001798</name>
</gene>
<sequence>MKGVFLVTMIILADVFAFPSRKDTLKIMNKKDNLVFTQRNLVQFHNMITCATSRTSADYIDYGCYCGYGGKGKPADATDRQVSPQQKHLCCKIHDECYGRIQNQNSCYFSLDVYTRIYTRDNTCTGCADREGTCERAVCECDGAAAKCFAEKEYNIKYFNWPAEKC</sequence>
<dbReference type="GO" id="GO:0005509">
    <property type="term" value="F:calcium ion binding"/>
    <property type="evidence" value="ECO:0007669"/>
    <property type="project" value="InterPro"/>
</dbReference>
<comment type="similarity">
    <text evidence="7">Belongs to the phospholipase A2 family.</text>
</comment>
<feature type="disulfide bond" evidence="6">
    <location>
        <begin position="97"/>
        <end position="141"/>
    </location>
</feature>
<dbReference type="SUPFAM" id="SSF48619">
    <property type="entry name" value="Phospholipase A2, PLA2"/>
    <property type="match status" value="1"/>
</dbReference>
<feature type="chain" id="PRO_5017845527" description="Phospholipase A2" evidence="8">
    <location>
        <begin position="18"/>
        <end position="166"/>
    </location>
</feature>
<evidence type="ECO:0000256" key="1">
    <source>
        <dbReference type="ARBA" id="ARBA00004613"/>
    </source>
</evidence>
<comment type="catalytic activity">
    <reaction evidence="8">
        <text>a 1,2-diacyl-sn-glycero-3-phosphocholine + H2O = a 1-acyl-sn-glycero-3-phosphocholine + a fatty acid + H(+)</text>
        <dbReference type="Rhea" id="RHEA:15801"/>
        <dbReference type="ChEBI" id="CHEBI:15377"/>
        <dbReference type="ChEBI" id="CHEBI:15378"/>
        <dbReference type="ChEBI" id="CHEBI:28868"/>
        <dbReference type="ChEBI" id="CHEBI:57643"/>
        <dbReference type="ChEBI" id="CHEBI:58168"/>
        <dbReference type="EC" id="3.1.1.4"/>
    </reaction>
</comment>
<name>A0A3M6TNH9_POCDA</name>
<feature type="disulfide bond" evidence="6">
    <location>
        <begin position="127"/>
        <end position="139"/>
    </location>
</feature>
<dbReference type="Gene3D" id="1.20.90.10">
    <property type="entry name" value="Phospholipase A2 domain"/>
    <property type="match status" value="1"/>
</dbReference>
<feature type="disulfide bond" evidence="6">
    <location>
        <begin position="90"/>
        <end position="148"/>
    </location>
</feature>
<proteinExistence type="inferred from homology"/>
<feature type="active site" evidence="4">
    <location>
        <position position="94"/>
    </location>
</feature>
<comment type="caution">
    <text evidence="10">The sequence shown here is derived from an EMBL/GenBank/DDBJ whole genome shotgun (WGS) entry which is preliminary data.</text>
</comment>
<dbReference type="GO" id="GO:0005576">
    <property type="term" value="C:extracellular region"/>
    <property type="evidence" value="ECO:0007669"/>
    <property type="project" value="UniProtKB-SubCell"/>
</dbReference>
<feature type="binding site" evidence="5">
    <location>
        <position position="69"/>
    </location>
    <ligand>
        <name>Ca(2+)</name>
        <dbReference type="ChEBI" id="CHEBI:29108"/>
    </ligand>
</feature>
<keyword evidence="5 8" id="KW-0106">Calcium</keyword>
<evidence type="ECO:0000256" key="7">
    <source>
        <dbReference type="RuleBase" id="RU003654"/>
    </source>
</evidence>
<evidence type="ECO:0000256" key="4">
    <source>
        <dbReference type="PIRSR" id="PIRSR601211-1"/>
    </source>
</evidence>
<dbReference type="GO" id="GO:0050482">
    <property type="term" value="P:arachidonate secretion"/>
    <property type="evidence" value="ECO:0007669"/>
    <property type="project" value="InterPro"/>
</dbReference>
<organism evidence="10 11">
    <name type="scientific">Pocillopora damicornis</name>
    <name type="common">Cauliflower coral</name>
    <name type="synonym">Millepora damicornis</name>
    <dbReference type="NCBI Taxonomy" id="46731"/>
    <lineage>
        <taxon>Eukaryota</taxon>
        <taxon>Metazoa</taxon>
        <taxon>Cnidaria</taxon>
        <taxon>Anthozoa</taxon>
        <taxon>Hexacorallia</taxon>
        <taxon>Scleractinia</taxon>
        <taxon>Astrocoeniina</taxon>
        <taxon>Pocilloporidae</taxon>
        <taxon>Pocillopora</taxon>
    </lineage>
</organism>
<dbReference type="PANTHER" id="PTHR11716:SF51">
    <property type="entry name" value="PHOSPHOLIPASE A2"/>
    <property type="match status" value="1"/>
</dbReference>
<comment type="cofactor">
    <cofactor evidence="5">
        <name>Ca(2+)</name>
        <dbReference type="ChEBI" id="CHEBI:29108"/>
    </cofactor>
    <text evidence="5">Binds 1 Ca(2+) ion per subunit.</text>
</comment>
<evidence type="ECO:0000313" key="10">
    <source>
        <dbReference type="EMBL" id="RMX42973.1"/>
    </source>
</evidence>
<keyword evidence="11" id="KW-1185">Reference proteome</keyword>
<feature type="signal peptide" evidence="8">
    <location>
        <begin position="1"/>
        <end position="17"/>
    </location>
</feature>
<dbReference type="PANTHER" id="PTHR11716">
    <property type="entry name" value="PHOSPHOLIPASE A2 FAMILY MEMBER"/>
    <property type="match status" value="1"/>
</dbReference>
<reference evidence="10 11" key="1">
    <citation type="journal article" date="2018" name="Sci. Rep.">
        <title>Comparative analysis of the Pocillopora damicornis genome highlights role of immune system in coral evolution.</title>
        <authorList>
            <person name="Cunning R."/>
            <person name="Bay R.A."/>
            <person name="Gillette P."/>
            <person name="Baker A.C."/>
            <person name="Traylor-Knowles N."/>
        </authorList>
    </citation>
    <scope>NUCLEOTIDE SEQUENCE [LARGE SCALE GENOMIC DNA]</scope>
    <source>
        <strain evidence="10">RSMAS</strain>
        <tissue evidence="10">Whole animal</tissue>
    </source>
</reference>
<comment type="subcellular location">
    <subcellularLocation>
        <location evidence="1 8">Secreted</location>
    </subcellularLocation>
</comment>
<dbReference type="STRING" id="46731.A0A3M6TNH9"/>
<dbReference type="PRINTS" id="PR00389">
    <property type="entry name" value="PHPHLIPASEA2"/>
</dbReference>
<keyword evidence="8" id="KW-0732">Signal</keyword>
<feature type="binding site" evidence="5">
    <location>
        <position position="67"/>
    </location>
    <ligand>
        <name>Ca(2+)</name>
        <dbReference type="ChEBI" id="CHEBI:29108"/>
    </ligand>
</feature>
<keyword evidence="2 8" id="KW-0964">Secreted</keyword>
<dbReference type="PROSITE" id="PS00118">
    <property type="entry name" value="PA2_HIS"/>
    <property type="match status" value="1"/>
</dbReference>
<dbReference type="GO" id="GO:0016042">
    <property type="term" value="P:lipid catabolic process"/>
    <property type="evidence" value="ECO:0007669"/>
    <property type="project" value="InterPro"/>
</dbReference>
<dbReference type="InterPro" id="IPR001211">
    <property type="entry name" value="PLA2"/>
</dbReference>
<feature type="disulfide bond" evidence="6">
    <location>
        <begin position="66"/>
        <end position="91"/>
    </location>
</feature>
<accession>A0A3M6TNH9</accession>
<keyword evidence="5" id="KW-0479">Metal-binding</keyword>
<protein>
    <recommendedName>
        <fullName evidence="8">Phospholipase A2</fullName>
        <ecNumber evidence="8">3.1.1.4</ecNumber>
    </recommendedName>
</protein>
<evidence type="ECO:0000256" key="5">
    <source>
        <dbReference type="PIRSR" id="PIRSR601211-2"/>
    </source>
</evidence>
<dbReference type="OrthoDB" id="5985583at2759"/>
<dbReference type="EC" id="3.1.1.4" evidence="8"/>
<dbReference type="GO" id="GO:0005543">
    <property type="term" value="F:phospholipid binding"/>
    <property type="evidence" value="ECO:0007669"/>
    <property type="project" value="TreeGrafter"/>
</dbReference>
<dbReference type="SMART" id="SM00085">
    <property type="entry name" value="PA2c"/>
    <property type="match status" value="1"/>
</dbReference>
<feature type="disulfide bond" evidence="6">
    <location>
        <begin position="107"/>
        <end position="134"/>
    </location>
</feature>
<dbReference type="AlphaFoldDB" id="A0A3M6TNH9"/>
<dbReference type="GO" id="GO:0047498">
    <property type="term" value="F:calcium-dependent phospholipase A2 activity"/>
    <property type="evidence" value="ECO:0007669"/>
    <property type="project" value="TreeGrafter"/>
</dbReference>
<evidence type="ECO:0000256" key="2">
    <source>
        <dbReference type="ARBA" id="ARBA00022525"/>
    </source>
</evidence>
<evidence type="ECO:0000256" key="3">
    <source>
        <dbReference type="ARBA" id="ARBA00023157"/>
    </source>
</evidence>
<feature type="active site" evidence="4">
    <location>
        <position position="142"/>
    </location>
</feature>
<dbReference type="Pfam" id="PF00068">
    <property type="entry name" value="Phospholip_A2_1"/>
    <property type="match status" value="1"/>
</dbReference>
<feature type="domain" description="Phospholipase A2-like central" evidence="9">
    <location>
        <begin position="40"/>
        <end position="166"/>
    </location>
</feature>
<dbReference type="GO" id="GO:0006644">
    <property type="term" value="P:phospholipid metabolic process"/>
    <property type="evidence" value="ECO:0007669"/>
    <property type="project" value="InterPro"/>
</dbReference>
<feature type="binding site" evidence="5">
    <location>
        <position position="65"/>
    </location>
    <ligand>
        <name>Ca(2+)</name>
        <dbReference type="ChEBI" id="CHEBI:29108"/>
    </ligand>
</feature>
<keyword evidence="3 6" id="KW-1015">Disulfide bond</keyword>
<dbReference type="Proteomes" id="UP000275408">
    <property type="component" value="Unassembled WGS sequence"/>
</dbReference>
<dbReference type="InterPro" id="IPR016090">
    <property type="entry name" value="PLA2-like_dom"/>
</dbReference>
<evidence type="ECO:0000256" key="8">
    <source>
        <dbReference type="RuleBase" id="RU361236"/>
    </source>
</evidence>
<evidence type="ECO:0000256" key="6">
    <source>
        <dbReference type="PIRSR" id="PIRSR601211-3"/>
    </source>
</evidence>
<feature type="binding site" evidence="5">
    <location>
        <position position="95"/>
    </location>
    <ligand>
        <name>Ca(2+)</name>
        <dbReference type="ChEBI" id="CHEBI:29108"/>
    </ligand>
</feature>